<protein>
    <submittedName>
        <fullName evidence="2">Unannotated protein</fullName>
    </submittedName>
</protein>
<evidence type="ECO:0000256" key="1">
    <source>
        <dbReference type="SAM" id="MobiDB-lite"/>
    </source>
</evidence>
<feature type="region of interest" description="Disordered" evidence="1">
    <location>
        <begin position="26"/>
        <end position="66"/>
    </location>
</feature>
<dbReference type="AlphaFoldDB" id="A0A6J7FYC2"/>
<proteinExistence type="predicted"/>
<evidence type="ECO:0000313" key="2">
    <source>
        <dbReference type="EMBL" id="CAB4900176.1"/>
    </source>
</evidence>
<accession>A0A6J7FYC2</accession>
<sequence>MEAAGVDVAGLEDDAVAVQVGQPADGVQRREVHQAPAPVRALQAQPDARGQLRPVRLRDDPGQALG</sequence>
<reference evidence="2" key="1">
    <citation type="submission" date="2020-05" db="EMBL/GenBank/DDBJ databases">
        <authorList>
            <person name="Chiriac C."/>
            <person name="Salcher M."/>
            <person name="Ghai R."/>
            <person name="Kavagutti S V."/>
        </authorList>
    </citation>
    <scope>NUCLEOTIDE SEQUENCE</scope>
</reference>
<gene>
    <name evidence="2" type="ORF">UFOPK3564_00524</name>
</gene>
<organism evidence="2">
    <name type="scientific">freshwater metagenome</name>
    <dbReference type="NCBI Taxonomy" id="449393"/>
    <lineage>
        <taxon>unclassified sequences</taxon>
        <taxon>metagenomes</taxon>
        <taxon>ecological metagenomes</taxon>
    </lineage>
</organism>
<dbReference type="EMBL" id="CAFBMK010000018">
    <property type="protein sequence ID" value="CAB4900176.1"/>
    <property type="molecule type" value="Genomic_DNA"/>
</dbReference>
<feature type="compositionally biased region" description="Basic and acidic residues" evidence="1">
    <location>
        <begin position="56"/>
        <end position="66"/>
    </location>
</feature>
<name>A0A6J7FYC2_9ZZZZ</name>